<reference evidence="4 5" key="1">
    <citation type="submission" date="2019-02" db="EMBL/GenBank/DDBJ databases">
        <title>Deep-cultivation of Planctomycetes and their phenomic and genomic characterization uncovers novel biology.</title>
        <authorList>
            <person name="Wiegand S."/>
            <person name="Jogler M."/>
            <person name="Boedeker C."/>
            <person name="Pinto D."/>
            <person name="Vollmers J."/>
            <person name="Rivas-Marin E."/>
            <person name="Kohn T."/>
            <person name="Peeters S.H."/>
            <person name="Heuer A."/>
            <person name="Rast P."/>
            <person name="Oberbeckmann S."/>
            <person name="Bunk B."/>
            <person name="Jeske O."/>
            <person name="Meyerdierks A."/>
            <person name="Storesund J.E."/>
            <person name="Kallscheuer N."/>
            <person name="Luecker S."/>
            <person name="Lage O.M."/>
            <person name="Pohl T."/>
            <person name="Merkel B.J."/>
            <person name="Hornburger P."/>
            <person name="Mueller R.-W."/>
            <person name="Bruemmer F."/>
            <person name="Labrenz M."/>
            <person name="Spormann A.M."/>
            <person name="Op Den Camp H."/>
            <person name="Overmann J."/>
            <person name="Amann R."/>
            <person name="Jetten M.S.M."/>
            <person name="Mascher T."/>
            <person name="Medema M.H."/>
            <person name="Devos D.P."/>
            <person name="Kaster A.-K."/>
            <person name="Ovreas L."/>
            <person name="Rohde M."/>
            <person name="Galperin M.Y."/>
            <person name="Jogler C."/>
        </authorList>
    </citation>
    <scope>NUCLEOTIDE SEQUENCE [LARGE SCALE GENOMIC DNA]</scope>
    <source>
        <strain evidence="4 5">Pla52n</strain>
    </source>
</reference>
<dbReference type="InterPro" id="IPR010359">
    <property type="entry name" value="IrrE_HExxH"/>
</dbReference>
<evidence type="ECO:0000259" key="3">
    <source>
        <dbReference type="PROSITE" id="PS50943"/>
    </source>
</evidence>
<dbReference type="Pfam" id="PF06114">
    <property type="entry name" value="Peptidase_M78"/>
    <property type="match status" value="1"/>
</dbReference>
<comment type="caution">
    <text evidence="4">The sequence shown here is derived from an EMBL/GenBank/DDBJ whole genome shotgun (WGS) entry which is preliminary data.</text>
</comment>
<dbReference type="PROSITE" id="PS50943">
    <property type="entry name" value="HTH_CROC1"/>
    <property type="match status" value="1"/>
</dbReference>
<evidence type="ECO:0000313" key="4">
    <source>
        <dbReference type="EMBL" id="TWT98220.1"/>
    </source>
</evidence>
<dbReference type="Gene3D" id="1.10.10.2910">
    <property type="match status" value="1"/>
</dbReference>
<dbReference type="EMBL" id="SJPN01000006">
    <property type="protein sequence ID" value="TWT98220.1"/>
    <property type="molecule type" value="Genomic_DNA"/>
</dbReference>
<protein>
    <recommendedName>
        <fullName evidence="3">HTH cro/C1-type domain-containing protein</fullName>
    </recommendedName>
</protein>
<keyword evidence="2" id="KW-0238">DNA-binding</keyword>
<dbReference type="RefSeq" id="WP_146521852.1">
    <property type="nucleotide sequence ID" value="NZ_CP151726.1"/>
</dbReference>
<evidence type="ECO:0000256" key="2">
    <source>
        <dbReference type="ARBA" id="ARBA00023125"/>
    </source>
</evidence>
<evidence type="ECO:0000313" key="5">
    <source>
        <dbReference type="Proteomes" id="UP000320176"/>
    </source>
</evidence>
<dbReference type="Proteomes" id="UP000320176">
    <property type="component" value="Unassembled WGS sequence"/>
</dbReference>
<accession>A0A5C6AFL3</accession>
<evidence type="ECO:0000256" key="1">
    <source>
        <dbReference type="ARBA" id="ARBA00007227"/>
    </source>
</evidence>
<dbReference type="AlphaFoldDB" id="A0A5C6AFL3"/>
<dbReference type="Pfam" id="PF01381">
    <property type="entry name" value="HTH_3"/>
    <property type="match status" value="1"/>
</dbReference>
<dbReference type="SUPFAM" id="SSF47413">
    <property type="entry name" value="lambda repressor-like DNA-binding domains"/>
    <property type="match status" value="1"/>
</dbReference>
<dbReference type="OrthoDB" id="9796786at2"/>
<dbReference type="GO" id="GO:0003677">
    <property type="term" value="F:DNA binding"/>
    <property type="evidence" value="ECO:0007669"/>
    <property type="project" value="UniProtKB-KW"/>
</dbReference>
<proteinExistence type="inferred from homology"/>
<dbReference type="InterPro" id="IPR013430">
    <property type="entry name" value="Toxin_antidote_HigA"/>
</dbReference>
<dbReference type="InterPro" id="IPR010982">
    <property type="entry name" value="Lambda_DNA-bd_dom_sf"/>
</dbReference>
<dbReference type="PANTHER" id="PTHR36924">
    <property type="entry name" value="ANTITOXIN HIGA-1"/>
    <property type="match status" value="1"/>
</dbReference>
<sequence length="363" mass="41084">MTGIAPAPYRPDVAIPPGETIREILESMSMTQAELANRMGRPTNKVNEVIQGKRQITADTALELELALGLPASVWLNLEKDYQLAKARLQEEKRLKSEAKMLRHFPVAEMCRLNWIEKRPDLIEQTHELLSFFAVTSFEKLCDLKTLKPAWRKAKEREASDYMLASWLNYGIQHSKAMEVAEFDLAKLRSSIPQIRSFTAEGCIAETKPALTQLCSDLGIALVLVPHLKGSQVNGAAYRAYDKVIIQVSDRGKYADIFWFTFFHELGHVILHLSKKNTPFVDCGELPAASQRLEDEADEFARDALISQDDFLRLMELDYEKPAVVEQFADSISTHPGIVAGRLAKGKPRLYGKFAKLREQFEF</sequence>
<name>A0A5C6AFL3_9BACT</name>
<dbReference type="CDD" id="cd00093">
    <property type="entry name" value="HTH_XRE"/>
    <property type="match status" value="1"/>
</dbReference>
<dbReference type="Gene3D" id="1.10.260.40">
    <property type="entry name" value="lambda repressor-like DNA-binding domains"/>
    <property type="match status" value="1"/>
</dbReference>
<dbReference type="NCBIfam" id="TIGR02607">
    <property type="entry name" value="antidote_HigA"/>
    <property type="match status" value="1"/>
</dbReference>
<keyword evidence="5" id="KW-1185">Reference proteome</keyword>
<comment type="similarity">
    <text evidence="1">Belongs to the short-chain fatty acyl-CoA assimilation regulator (ScfR) family.</text>
</comment>
<dbReference type="PANTHER" id="PTHR36924:SF1">
    <property type="entry name" value="ANTITOXIN HIGA-1"/>
    <property type="match status" value="1"/>
</dbReference>
<feature type="domain" description="HTH cro/C1-type" evidence="3">
    <location>
        <begin position="21"/>
        <end position="75"/>
    </location>
</feature>
<gene>
    <name evidence="4" type="ORF">Pla52n_47300</name>
</gene>
<organism evidence="4 5">
    <name type="scientific">Stieleria varia</name>
    <dbReference type="NCBI Taxonomy" id="2528005"/>
    <lineage>
        <taxon>Bacteria</taxon>
        <taxon>Pseudomonadati</taxon>
        <taxon>Planctomycetota</taxon>
        <taxon>Planctomycetia</taxon>
        <taxon>Pirellulales</taxon>
        <taxon>Pirellulaceae</taxon>
        <taxon>Stieleria</taxon>
    </lineage>
</organism>
<dbReference type="SMART" id="SM00530">
    <property type="entry name" value="HTH_XRE"/>
    <property type="match status" value="1"/>
</dbReference>
<dbReference type="InterPro" id="IPR001387">
    <property type="entry name" value="Cro/C1-type_HTH"/>
</dbReference>